<dbReference type="InterPro" id="IPR037066">
    <property type="entry name" value="Plug_dom_sf"/>
</dbReference>
<keyword evidence="4 12" id="KW-1134">Transmembrane beta strand</keyword>
<keyword evidence="11 12" id="KW-0998">Cell outer membrane</keyword>
<dbReference type="Pfam" id="PF07715">
    <property type="entry name" value="Plug"/>
    <property type="match status" value="1"/>
</dbReference>
<dbReference type="GO" id="GO:0015889">
    <property type="term" value="P:cobalamin transport"/>
    <property type="evidence" value="ECO:0007669"/>
    <property type="project" value="TreeGrafter"/>
</dbReference>
<feature type="domain" description="TonB-dependent receptor-like beta-barrel" evidence="15">
    <location>
        <begin position="169"/>
        <end position="587"/>
    </location>
</feature>
<evidence type="ECO:0000256" key="5">
    <source>
        <dbReference type="ARBA" id="ARBA00022692"/>
    </source>
</evidence>
<dbReference type="InterPro" id="IPR000531">
    <property type="entry name" value="Beta-barrel_TonB"/>
</dbReference>
<keyword evidence="8 13" id="KW-0798">TonB box</keyword>
<keyword evidence="5 12" id="KW-0812">Transmembrane</keyword>
<evidence type="ECO:0000256" key="2">
    <source>
        <dbReference type="ARBA" id="ARBA00009810"/>
    </source>
</evidence>
<organism evidence="17 18">
    <name type="scientific">Usitatibacter palustris</name>
    <dbReference type="NCBI Taxonomy" id="2732487"/>
    <lineage>
        <taxon>Bacteria</taxon>
        <taxon>Pseudomonadati</taxon>
        <taxon>Pseudomonadota</taxon>
        <taxon>Betaproteobacteria</taxon>
        <taxon>Nitrosomonadales</taxon>
        <taxon>Usitatibacteraceae</taxon>
        <taxon>Usitatibacter</taxon>
    </lineage>
</organism>
<feature type="chain" id="PRO_5026896597" evidence="14">
    <location>
        <begin position="20"/>
        <end position="614"/>
    </location>
</feature>
<keyword evidence="18" id="KW-1185">Reference proteome</keyword>
<dbReference type="InterPro" id="IPR036942">
    <property type="entry name" value="Beta-barrel_TonB_sf"/>
</dbReference>
<dbReference type="KEGG" id="upl:DSM104440_03284"/>
<dbReference type="InterPro" id="IPR012910">
    <property type="entry name" value="Plug_dom"/>
</dbReference>
<evidence type="ECO:0000256" key="7">
    <source>
        <dbReference type="ARBA" id="ARBA00023065"/>
    </source>
</evidence>
<dbReference type="Pfam" id="PF00593">
    <property type="entry name" value="TonB_dep_Rec_b-barrel"/>
    <property type="match status" value="1"/>
</dbReference>
<dbReference type="FunCoup" id="A0A6M4H9L9">
    <property type="interactions" value="87"/>
</dbReference>
<protein>
    <submittedName>
        <fullName evidence="17">Vitamin B12 transporter BtuB</fullName>
    </submittedName>
</protein>
<evidence type="ECO:0000256" key="9">
    <source>
        <dbReference type="ARBA" id="ARBA00023136"/>
    </source>
</evidence>
<evidence type="ECO:0000256" key="6">
    <source>
        <dbReference type="ARBA" id="ARBA00022729"/>
    </source>
</evidence>
<dbReference type="Gene3D" id="2.40.170.20">
    <property type="entry name" value="TonB-dependent receptor, beta-barrel domain"/>
    <property type="match status" value="1"/>
</dbReference>
<evidence type="ECO:0000259" key="16">
    <source>
        <dbReference type="Pfam" id="PF07715"/>
    </source>
</evidence>
<evidence type="ECO:0000259" key="15">
    <source>
        <dbReference type="Pfam" id="PF00593"/>
    </source>
</evidence>
<dbReference type="InParanoid" id="A0A6M4H9L9"/>
<evidence type="ECO:0000256" key="12">
    <source>
        <dbReference type="PROSITE-ProRule" id="PRU01360"/>
    </source>
</evidence>
<evidence type="ECO:0000256" key="8">
    <source>
        <dbReference type="ARBA" id="ARBA00023077"/>
    </source>
</evidence>
<keyword evidence="9 12" id="KW-0472">Membrane</keyword>
<keyword evidence="3 12" id="KW-0813">Transport</keyword>
<evidence type="ECO:0000256" key="1">
    <source>
        <dbReference type="ARBA" id="ARBA00004571"/>
    </source>
</evidence>
<accession>A0A6M4H9L9</accession>
<evidence type="ECO:0000256" key="11">
    <source>
        <dbReference type="ARBA" id="ARBA00023237"/>
    </source>
</evidence>
<evidence type="ECO:0000256" key="10">
    <source>
        <dbReference type="ARBA" id="ARBA00023170"/>
    </source>
</evidence>
<evidence type="ECO:0000256" key="4">
    <source>
        <dbReference type="ARBA" id="ARBA00022452"/>
    </source>
</evidence>
<feature type="signal peptide" evidence="14">
    <location>
        <begin position="1"/>
        <end position="19"/>
    </location>
</feature>
<dbReference type="GO" id="GO:0009279">
    <property type="term" value="C:cell outer membrane"/>
    <property type="evidence" value="ECO:0007669"/>
    <property type="project" value="UniProtKB-SubCell"/>
</dbReference>
<dbReference type="RefSeq" id="WP_171164552.1">
    <property type="nucleotide sequence ID" value="NZ_CP053073.1"/>
</dbReference>
<proteinExistence type="inferred from homology"/>
<evidence type="ECO:0000256" key="14">
    <source>
        <dbReference type="SAM" id="SignalP"/>
    </source>
</evidence>
<dbReference type="PROSITE" id="PS52016">
    <property type="entry name" value="TONB_DEPENDENT_REC_3"/>
    <property type="match status" value="1"/>
</dbReference>
<keyword evidence="10" id="KW-0675">Receptor</keyword>
<dbReference type="EMBL" id="CP053073">
    <property type="protein sequence ID" value="QJR16449.1"/>
    <property type="molecule type" value="Genomic_DNA"/>
</dbReference>
<evidence type="ECO:0000313" key="18">
    <source>
        <dbReference type="Proteomes" id="UP000503096"/>
    </source>
</evidence>
<evidence type="ECO:0000256" key="13">
    <source>
        <dbReference type="RuleBase" id="RU003357"/>
    </source>
</evidence>
<reference evidence="17 18" key="1">
    <citation type="submission" date="2020-04" db="EMBL/GenBank/DDBJ databases">
        <title>Usitatibacter rugosus gen. nov., sp. nov. and Usitatibacter palustris sp. nov., novel members of Usitatibacteraceae fam. nov. within the order Nitrosomonadales isolated from soil.</title>
        <authorList>
            <person name="Huber K.J."/>
            <person name="Neumann-Schaal M."/>
            <person name="Geppert A."/>
            <person name="Luckner M."/>
            <person name="Wanner G."/>
            <person name="Overmann J."/>
        </authorList>
    </citation>
    <scope>NUCLEOTIDE SEQUENCE [LARGE SCALE GENOMIC DNA]</scope>
    <source>
        <strain evidence="17 18">Swamp67</strain>
    </source>
</reference>
<comment type="subcellular location">
    <subcellularLocation>
        <location evidence="1 12">Cell outer membrane</location>
        <topology evidence="1 12">Multi-pass membrane protein</topology>
    </subcellularLocation>
</comment>
<keyword evidence="6 14" id="KW-0732">Signal</keyword>
<evidence type="ECO:0000256" key="3">
    <source>
        <dbReference type="ARBA" id="ARBA00022448"/>
    </source>
</evidence>
<dbReference type="CDD" id="cd01347">
    <property type="entry name" value="ligand_gated_channel"/>
    <property type="match status" value="1"/>
</dbReference>
<dbReference type="Gene3D" id="2.170.130.10">
    <property type="entry name" value="TonB-dependent receptor, plug domain"/>
    <property type="match status" value="1"/>
</dbReference>
<dbReference type="PANTHER" id="PTHR30069:SF53">
    <property type="entry name" value="COLICIN I RECEPTOR-RELATED"/>
    <property type="match status" value="1"/>
</dbReference>
<evidence type="ECO:0000313" key="17">
    <source>
        <dbReference type="EMBL" id="QJR16449.1"/>
    </source>
</evidence>
<dbReference type="InterPro" id="IPR039426">
    <property type="entry name" value="TonB-dep_rcpt-like"/>
</dbReference>
<sequence>MKVLPFAGLVGLASLGSQAQVPLTASPPSVDTVVVTATRSMRPDAATLREAIVITRADLENAGTQSLADILLRRAGVEIRGTGGPGQPVGLMMRGAGTAQTLILIDGIRAGSATVGTTSIENIPIELIERIEIVKGPLSSLYGSDAIGGVVQIFTRGKSVPHLFVSAGYGEDSDGRVAAGVTGADQNNSFSLSAGGRKVDAPSATNARSFCHDEDRDPYKNAFAEAKYSRKLWQGETIAVNTFYSRGKTHFDGCPDDLGNRHDDLNDQSIFGAGITSSTEFYPGWTSRLSYGFGQDEIETTGAFTSNFRTRQNQITWINEFVTSPGGVALIGLEGLRQEVSSNSAFTQDHRDIGSIFGGVNETWQNQRLEASLRYDRDDQFGNRTTGSFSYGVPWQGVGLVSTTYGEGFRAPTFFDLYGPASDFYQPNPDLRPERSKSVEFSVRANPGSAWGWKATYFDNQIEDLITYDFATMSSQNVARARIKGVEASVNGTYWGVRIRGNLTVQRPEDEDTGYRLQGRAKQFGTVDLSRDFGDWTTGLSVLGSGDRFDSRNESEASRLPGYAVVDARVRYRFDKRWAVDVIATNLLDKRYETSVGYDAPRRGVFLKVTFDAF</sequence>
<dbReference type="Proteomes" id="UP000503096">
    <property type="component" value="Chromosome"/>
</dbReference>
<dbReference type="PANTHER" id="PTHR30069">
    <property type="entry name" value="TONB-DEPENDENT OUTER MEMBRANE RECEPTOR"/>
    <property type="match status" value="1"/>
</dbReference>
<name>A0A6M4H9L9_9PROT</name>
<feature type="domain" description="TonB-dependent receptor plug" evidence="16">
    <location>
        <begin position="51"/>
        <end position="150"/>
    </location>
</feature>
<comment type="similarity">
    <text evidence="2 12 13">Belongs to the TonB-dependent receptor family.</text>
</comment>
<keyword evidence="7" id="KW-0406">Ion transport</keyword>
<gene>
    <name evidence="17" type="primary">btuB_8</name>
    <name evidence="17" type="ORF">DSM104440_03284</name>
</gene>
<dbReference type="GO" id="GO:0006811">
    <property type="term" value="P:monoatomic ion transport"/>
    <property type="evidence" value="ECO:0007669"/>
    <property type="project" value="UniProtKB-KW"/>
</dbReference>
<dbReference type="AlphaFoldDB" id="A0A6M4H9L9"/>
<dbReference type="SUPFAM" id="SSF56935">
    <property type="entry name" value="Porins"/>
    <property type="match status" value="1"/>
</dbReference>